<evidence type="ECO:0000256" key="3">
    <source>
        <dbReference type="ARBA" id="ARBA00011484"/>
    </source>
</evidence>
<dbReference type="PANTHER" id="PTHR43178:SF2">
    <property type="entry name" value="DIHYDROLIPOYLLYSINE-RESIDUE ACETYLTRANSFERASE COMPONENT OF PYRUVATE DEHYDROGENASE COMPLEX"/>
    <property type="match status" value="1"/>
</dbReference>
<dbReference type="Gene3D" id="4.10.320.10">
    <property type="entry name" value="E3-binding domain"/>
    <property type="match status" value="1"/>
</dbReference>
<evidence type="ECO:0000256" key="1">
    <source>
        <dbReference type="ARBA" id="ARBA00001938"/>
    </source>
</evidence>
<comment type="function">
    <text evidence="7">The pyruvate dehydrogenase complex catalyzes the overall conversion of pyruvate to acetyl-CoA and CO(2). It contains multiple copies of three enzymatic components: pyruvate dehydrogenase (E1), dihydrolipoamide acetyltransferase (E2) and lipoamide dehydrogenase (E3).</text>
</comment>
<dbReference type="CDD" id="cd06849">
    <property type="entry name" value="lipoyl_domain"/>
    <property type="match status" value="1"/>
</dbReference>
<dbReference type="Pfam" id="PF00364">
    <property type="entry name" value="Biotin_lipoyl"/>
    <property type="match status" value="1"/>
</dbReference>
<dbReference type="InterPro" id="IPR003016">
    <property type="entry name" value="2-oxoA_DH_lipoyl-BS"/>
</dbReference>
<evidence type="ECO:0000256" key="5">
    <source>
        <dbReference type="ARBA" id="ARBA00022823"/>
    </source>
</evidence>
<dbReference type="Gene3D" id="2.40.50.100">
    <property type="match status" value="1"/>
</dbReference>
<comment type="subunit">
    <text evidence="3">Forms a 24-polypeptide structural core with octahedral symmetry.</text>
</comment>
<evidence type="ECO:0000313" key="14">
    <source>
        <dbReference type="Proteomes" id="UP001459204"/>
    </source>
</evidence>
<feature type="domain" description="Peripheral subunit-binding (PSBD)" evidence="12">
    <location>
        <begin position="177"/>
        <end position="214"/>
    </location>
</feature>
<reference evidence="13 14" key="1">
    <citation type="submission" date="2024-04" db="EMBL/GenBank/DDBJ databases">
        <title>Draft genome sequence of Pseudoxanthomonas putridarboris WD12.</title>
        <authorList>
            <person name="Oh J."/>
        </authorList>
    </citation>
    <scope>NUCLEOTIDE SEQUENCE [LARGE SCALE GENOMIC DNA]</scope>
    <source>
        <strain evidence="13 14">WD12</strain>
    </source>
</reference>
<evidence type="ECO:0000256" key="4">
    <source>
        <dbReference type="ARBA" id="ARBA00022679"/>
    </source>
</evidence>
<dbReference type="InterPro" id="IPR023213">
    <property type="entry name" value="CAT-like_dom_sf"/>
</dbReference>
<dbReference type="EMBL" id="JBBWWT010000006">
    <property type="protein sequence ID" value="MEL1265378.1"/>
    <property type="molecule type" value="Genomic_DNA"/>
</dbReference>
<dbReference type="PANTHER" id="PTHR43178">
    <property type="entry name" value="DIHYDROLIPOAMIDE ACETYLTRANSFERASE COMPONENT OF PYRUVATE DEHYDROGENASE COMPLEX"/>
    <property type="match status" value="1"/>
</dbReference>
<dbReference type="RefSeq" id="WP_341726552.1">
    <property type="nucleotide sequence ID" value="NZ_JBBWWT010000006.1"/>
</dbReference>
<gene>
    <name evidence="13" type="ORF">AAD027_13525</name>
</gene>
<evidence type="ECO:0000256" key="7">
    <source>
        <dbReference type="ARBA" id="ARBA00025211"/>
    </source>
</evidence>
<dbReference type="Pfam" id="PF02817">
    <property type="entry name" value="E3_binding"/>
    <property type="match status" value="1"/>
</dbReference>
<dbReference type="EC" id="2.3.1.-" evidence="9"/>
<comment type="catalytic activity">
    <reaction evidence="8">
        <text>N(6)-[(R)-dihydrolipoyl]-L-lysyl-[protein] + acetyl-CoA = N(6)-[(R)-S(8)-acetyldihydrolipoyl]-L-lysyl-[protein] + CoA</text>
        <dbReference type="Rhea" id="RHEA:17017"/>
        <dbReference type="Rhea" id="RHEA-COMP:10475"/>
        <dbReference type="Rhea" id="RHEA-COMP:10478"/>
        <dbReference type="ChEBI" id="CHEBI:57287"/>
        <dbReference type="ChEBI" id="CHEBI:57288"/>
        <dbReference type="ChEBI" id="CHEBI:83100"/>
        <dbReference type="ChEBI" id="CHEBI:83111"/>
        <dbReference type="EC" id="2.3.1.12"/>
    </reaction>
</comment>
<comment type="similarity">
    <text evidence="2 9">Belongs to the 2-oxoacid dehydrogenase family.</text>
</comment>
<comment type="caution">
    <text evidence="13">The sequence shown here is derived from an EMBL/GenBank/DDBJ whole genome shotgun (WGS) entry which is preliminary data.</text>
</comment>
<dbReference type="PROSITE" id="PS50968">
    <property type="entry name" value="BIOTINYL_LIPOYL"/>
    <property type="match status" value="1"/>
</dbReference>
<feature type="region of interest" description="Disordered" evidence="10">
    <location>
        <begin position="128"/>
        <end position="166"/>
    </location>
</feature>
<dbReference type="SUPFAM" id="SSF52777">
    <property type="entry name" value="CoA-dependent acyltransferases"/>
    <property type="match status" value="1"/>
</dbReference>
<proteinExistence type="inferred from homology"/>
<accession>A0ABU9J2B6</accession>
<evidence type="ECO:0000259" key="11">
    <source>
        <dbReference type="PROSITE" id="PS50968"/>
    </source>
</evidence>
<evidence type="ECO:0000256" key="8">
    <source>
        <dbReference type="ARBA" id="ARBA00048370"/>
    </source>
</evidence>
<dbReference type="InterPro" id="IPR001078">
    <property type="entry name" value="2-oxoacid_DH_actylTfrase"/>
</dbReference>
<evidence type="ECO:0000256" key="10">
    <source>
        <dbReference type="SAM" id="MobiDB-lite"/>
    </source>
</evidence>
<dbReference type="Proteomes" id="UP001459204">
    <property type="component" value="Unassembled WGS sequence"/>
</dbReference>
<dbReference type="InterPro" id="IPR050743">
    <property type="entry name" value="2-oxoacid_DH_E2_comp"/>
</dbReference>
<evidence type="ECO:0000256" key="6">
    <source>
        <dbReference type="ARBA" id="ARBA00023315"/>
    </source>
</evidence>
<feature type="compositionally biased region" description="Low complexity" evidence="10">
    <location>
        <begin position="132"/>
        <end position="142"/>
    </location>
</feature>
<dbReference type="InterPro" id="IPR011053">
    <property type="entry name" value="Single_hybrid_motif"/>
</dbReference>
<keyword evidence="4 9" id="KW-0808">Transferase</keyword>
<dbReference type="SUPFAM" id="SSF47005">
    <property type="entry name" value="Peripheral subunit-binding domain of 2-oxo acid dehydrogenase complex"/>
    <property type="match status" value="1"/>
</dbReference>
<evidence type="ECO:0000259" key="12">
    <source>
        <dbReference type="PROSITE" id="PS51826"/>
    </source>
</evidence>
<dbReference type="InterPro" id="IPR000089">
    <property type="entry name" value="Biotin_lipoyl"/>
</dbReference>
<dbReference type="Pfam" id="PF00198">
    <property type="entry name" value="2-oxoacid_dh"/>
    <property type="match status" value="1"/>
</dbReference>
<keyword evidence="5 9" id="KW-0450">Lipoyl</keyword>
<dbReference type="SUPFAM" id="SSF51230">
    <property type="entry name" value="Single hybrid motif"/>
    <property type="match status" value="1"/>
</dbReference>
<name>A0ABU9J2B6_9GAMM</name>
<evidence type="ECO:0000256" key="9">
    <source>
        <dbReference type="RuleBase" id="RU003423"/>
    </source>
</evidence>
<sequence>MAEIKEARVPDIGDYSDVPVIEVLAAVGDTVKKDQGLVTLESDKATMEVPSPFAGVVKELKVKLGDELAEGAVVALIEVGEGAAETKPAPAAAAPAPAAQPVAAETGEKVEPVAVAGTPDKIAQREIAQEHAAPTSAAPAASRVLDDKPGIDPEASPPRSPPVEFNADRVLPDKVAYASPAVRLFARELGVDLNQVQGSERGGRISKEDVQKYVKGALAGGVAGGASAPTTAAAGGGTGLNLLPWPKVDFGKFGEIEVQPLSRIKKISGANLARNWAMIPHVTQHDNADVTDLEALRVALNKENEKAGIKLTMLAFLMKASVSALKKFPDFNASLDASGENLTLKKYFHIGFAADTPNGLVVPVIRDVDKKGVIELAQETGELAKKAREGKLGPADMSGGCFSISSLGGIGGTAFTPIVNAPEVAILGVSKSSIQPVWDGKQFQPRLQLPLSLSYDHRVIDGASAARFTAYLAQLLADMRRVLL</sequence>
<keyword evidence="6 9" id="KW-0012">Acyltransferase</keyword>
<dbReference type="PROSITE" id="PS00189">
    <property type="entry name" value="LIPOYL"/>
    <property type="match status" value="1"/>
</dbReference>
<dbReference type="InterPro" id="IPR036625">
    <property type="entry name" value="E3-bd_dom_sf"/>
</dbReference>
<protein>
    <recommendedName>
        <fullName evidence="9">Dihydrolipoamide acetyltransferase component of pyruvate dehydrogenase complex</fullName>
        <ecNumber evidence="9">2.3.1.-</ecNumber>
    </recommendedName>
</protein>
<dbReference type="Gene3D" id="3.30.559.10">
    <property type="entry name" value="Chloramphenicol acetyltransferase-like domain"/>
    <property type="match status" value="1"/>
</dbReference>
<organism evidence="13 14">
    <name type="scientific">Pseudoxanthomonas putridarboris</name>
    <dbReference type="NCBI Taxonomy" id="752605"/>
    <lineage>
        <taxon>Bacteria</taxon>
        <taxon>Pseudomonadati</taxon>
        <taxon>Pseudomonadota</taxon>
        <taxon>Gammaproteobacteria</taxon>
        <taxon>Lysobacterales</taxon>
        <taxon>Lysobacteraceae</taxon>
        <taxon>Pseudoxanthomonas</taxon>
    </lineage>
</organism>
<evidence type="ECO:0000313" key="13">
    <source>
        <dbReference type="EMBL" id="MEL1265378.1"/>
    </source>
</evidence>
<feature type="domain" description="Lipoyl-binding" evidence="11">
    <location>
        <begin position="4"/>
        <end position="78"/>
    </location>
</feature>
<comment type="cofactor">
    <cofactor evidence="1 9">
        <name>(R)-lipoate</name>
        <dbReference type="ChEBI" id="CHEBI:83088"/>
    </cofactor>
</comment>
<dbReference type="InterPro" id="IPR004167">
    <property type="entry name" value="PSBD"/>
</dbReference>
<keyword evidence="14" id="KW-1185">Reference proteome</keyword>
<dbReference type="PROSITE" id="PS51826">
    <property type="entry name" value="PSBD"/>
    <property type="match status" value="1"/>
</dbReference>
<evidence type="ECO:0000256" key="2">
    <source>
        <dbReference type="ARBA" id="ARBA00007317"/>
    </source>
</evidence>